<keyword evidence="2 5" id="KW-0808">Transferase</keyword>
<accession>A0A2T0M6A0</accession>
<sequence length="400" mass="41163">MAVRPGVLHVTQPVDGGVGAYVATAAADQIRRGWRVAVACPPSGWLAGELAGAGVPCLPWAAGRAPGPGDLARAAGLAGIVRRFAPDVVHLHSSKAGLVGRGVIRGRVPTLFQPHGWSWLTAGGPVAAAALAWERRAARWADRVICVGAGEADLAYRHGVRGRIVVVRNGVDLRRFPPACPRERAAARVRHGIGERTPLAVCVGRVSRQKGQEVLLAAWERVTDRDDRARLAIVGDGPLLPALRSRGGPRVHLAGGVSDVRSWYAAADVVVLPSLWEGLPLTALEALATGRSLVASAVPGLTEVVTGATGALVPPGDAGALAEALLARLGQPALTAAEGAAAAALAGGFDVDRSLDELAAHTLEVLGTGEGTGAGAARSRSRNTFDERGLAPHCQTPWGQ</sequence>
<feature type="domain" description="Glycosyltransferase subfamily 4-like N-terminal" evidence="4">
    <location>
        <begin position="16"/>
        <end position="170"/>
    </location>
</feature>
<dbReference type="GO" id="GO:1901137">
    <property type="term" value="P:carbohydrate derivative biosynthetic process"/>
    <property type="evidence" value="ECO:0007669"/>
    <property type="project" value="UniProtKB-ARBA"/>
</dbReference>
<dbReference type="InterPro" id="IPR028098">
    <property type="entry name" value="Glyco_trans_4-like_N"/>
</dbReference>
<dbReference type="AlphaFoldDB" id="A0A2T0M6A0"/>
<name>A0A2T0M6A0_9ACTN</name>
<dbReference type="PANTHER" id="PTHR45947">
    <property type="entry name" value="SULFOQUINOVOSYL TRANSFERASE SQD2"/>
    <property type="match status" value="1"/>
</dbReference>
<dbReference type="Proteomes" id="UP000238312">
    <property type="component" value="Unassembled WGS sequence"/>
</dbReference>
<dbReference type="GO" id="GO:0016758">
    <property type="term" value="F:hexosyltransferase activity"/>
    <property type="evidence" value="ECO:0007669"/>
    <property type="project" value="TreeGrafter"/>
</dbReference>
<dbReference type="Gene3D" id="3.40.50.2000">
    <property type="entry name" value="Glycogen Phosphorylase B"/>
    <property type="match status" value="2"/>
</dbReference>
<dbReference type="EMBL" id="PVNG01000029">
    <property type="protein sequence ID" value="PRX53019.1"/>
    <property type="molecule type" value="Genomic_DNA"/>
</dbReference>
<dbReference type="RefSeq" id="WP_106251297.1">
    <property type="nucleotide sequence ID" value="NZ_PVNG01000029.1"/>
</dbReference>
<evidence type="ECO:0000259" key="4">
    <source>
        <dbReference type="Pfam" id="PF13579"/>
    </source>
</evidence>
<dbReference type="SUPFAM" id="SSF53756">
    <property type="entry name" value="UDP-Glycosyltransferase/glycogen phosphorylase"/>
    <property type="match status" value="1"/>
</dbReference>
<dbReference type="OrthoDB" id="193659at2"/>
<evidence type="ECO:0000256" key="3">
    <source>
        <dbReference type="SAM" id="MobiDB-lite"/>
    </source>
</evidence>
<comment type="caution">
    <text evidence="5">The sequence shown here is derived from an EMBL/GenBank/DDBJ whole genome shotgun (WGS) entry which is preliminary data.</text>
</comment>
<evidence type="ECO:0000313" key="5">
    <source>
        <dbReference type="EMBL" id="PRX53019.1"/>
    </source>
</evidence>
<gene>
    <name evidence="5" type="ORF">B0I32_129137</name>
</gene>
<proteinExistence type="predicted"/>
<protein>
    <submittedName>
        <fullName evidence="5">Glycosyltransferase involved in cell wall biosynthesis</fullName>
    </submittedName>
</protein>
<keyword evidence="6" id="KW-1185">Reference proteome</keyword>
<feature type="region of interest" description="Disordered" evidence="3">
    <location>
        <begin position="369"/>
        <end position="400"/>
    </location>
</feature>
<reference evidence="5 6" key="1">
    <citation type="submission" date="2018-03" db="EMBL/GenBank/DDBJ databases">
        <title>Genomic Encyclopedia of Type Strains, Phase III (KMG-III): the genomes of soil and plant-associated and newly described type strains.</title>
        <authorList>
            <person name="Whitman W."/>
        </authorList>
    </citation>
    <scope>NUCLEOTIDE SEQUENCE [LARGE SCALE GENOMIC DNA]</scope>
    <source>
        <strain evidence="5 6">CGMCC 4.7104</strain>
    </source>
</reference>
<evidence type="ECO:0000256" key="1">
    <source>
        <dbReference type="ARBA" id="ARBA00022676"/>
    </source>
</evidence>
<dbReference type="InterPro" id="IPR050194">
    <property type="entry name" value="Glycosyltransferase_grp1"/>
</dbReference>
<dbReference type="PANTHER" id="PTHR45947:SF3">
    <property type="entry name" value="SULFOQUINOVOSYL TRANSFERASE SQD2"/>
    <property type="match status" value="1"/>
</dbReference>
<dbReference type="Pfam" id="PF13579">
    <property type="entry name" value="Glyco_trans_4_4"/>
    <property type="match status" value="1"/>
</dbReference>
<keyword evidence="1" id="KW-0328">Glycosyltransferase</keyword>
<organism evidence="5 6">
    <name type="scientific">Nonomuraea fuscirosea</name>
    <dbReference type="NCBI Taxonomy" id="1291556"/>
    <lineage>
        <taxon>Bacteria</taxon>
        <taxon>Bacillati</taxon>
        <taxon>Actinomycetota</taxon>
        <taxon>Actinomycetes</taxon>
        <taxon>Streptosporangiales</taxon>
        <taxon>Streptosporangiaceae</taxon>
        <taxon>Nonomuraea</taxon>
    </lineage>
</organism>
<evidence type="ECO:0000256" key="2">
    <source>
        <dbReference type="ARBA" id="ARBA00022679"/>
    </source>
</evidence>
<dbReference type="Pfam" id="PF13692">
    <property type="entry name" value="Glyco_trans_1_4"/>
    <property type="match status" value="1"/>
</dbReference>
<evidence type="ECO:0000313" key="6">
    <source>
        <dbReference type="Proteomes" id="UP000238312"/>
    </source>
</evidence>